<dbReference type="AlphaFoldDB" id="A0A0G0LTY1"/>
<keyword evidence="1" id="KW-1133">Transmembrane helix</keyword>
<feature type="transmembrane region" description="Helical" evidence="1">
    <location>
        <begin position="91"/>
        <end position="110"/>
    </location>
</feature>
<evidence type="ECO:0008006" key="4">
    <source>
        <dbReference type="Google" id="ProtNLM"/>
    </source>
</evidence>
<name>A0A0G0LTY1_9BACT</name>
<proteinExistence type="predicted"/>
<accession>A0A0G0LTY1</accession>
<organism evidence="2 3">
    <name type="scientific">Candidatus Woesebacteria bacterium GW2011_GWB1_39_10b</name>
    <dbReference type="NCBI Taxonomy" id="1618573"/>
    <lineage>
        <taxon>Bacteria</taxon>
        <taxon>Candidatus Woeseibacteriota</taxon>
    </lineage>
</organism>
<dbReference type="STRING" id="1618573.UT19_C0001G0014"/>
<gene>
    <name evidence="2" type="ORF">UT19_C0001G0014</name>
</gene>
<sequence>MKKDLLIHFVYMIALFVLISLYKDWIRLPYLPFWFGGILGTLLPDIDHLIYIYVIKPGEATSQKVADMLSKRQALKSWDLLATTRGERKELIFHSGYFQLVFIIFALLIVTSSGSLLGRGLVLAFMLHLLIDQIIDLMEGGNFDAWFEKLPFSLDFKQKRWYLVGNGAVLLAFGFLL</sequence>
<dbReference type="EMBL" id="LBVW01000001">
    <property type="protein sequence ID" value="KKQ94482.1"/>
    <property type="molecule type" value="Genomic_DNA"/>
</dbReference>
<keyword evidence="1" id="KW-0812">Transmembrane</keyword>
<keyword evidence="1" id="KW-0472">Membrane</keyword>
<reference evidence="2 3" key="1">
    <citation type="journal article" date="2015" name="Nature">
        <title>rRNA introns, odd ribosomes, and small enigmatic genomes across a large radiation of phyla.</title>
        <authorList>
            <person name="Brown C.T."/>
            <person name="Hug L.A."/>
            <person name="Thomas B.C."/>
            <person name="Sharon I."/>
            <person name="Castelle C.J."/>
            <person name="Singh A."/>
            <person name="Wilkins M.J."/>
            <person name="Williams K.H."/>
            <person name="Banfield J.F."/>
        </authorList>
    </citation>
    <scope>NUCLEOTIDE SEQUENCE [LARGE SCALE GENOMIC DNA]</scope>
</reference>
<protein>
    <recommendedName>
        <fullName evidence="4">Membrane-bound metal-dependent hydrolase</fullName>
    </recommendedName>
</protein>
<feature type="transmembrane region" description="Helical" evidence="1">
    <location>
        <begin position="5"/>
        <end position="22"/>
    </location>
</feature>
<evidence type="ECO:0000256" key="1">
    <source>
        <dbReference type="SAM" id="Phobius"/>
    </source>
</evidence>
<feature type="transmembrane region" description="Helical" evidence="1">
    <location>
        <begin position="34"/>
        <end position="54"/>
    </location>
</feature>
<dbReference type="Proteomes" id="UP000034932">
    <property type="component" value="Unassembled WGS sequence"/>
</dbReference>
<evidence type="ECO:0000313" key="3">
    <source>
        <dbReference type="Proteomes" id="UP000034932"/>
    </source>
</evidence>
<comment type="caution">
    <text evidence="2">The sequence shown here is derived from an EMBL/GenBank/DDBJ whole genome shotgun (WGS) entry which is preliminary data.</text>
</comment>
<evidence type="ECO:0000313" key="2">
    <source>
        <dbReference type="EMBL" id="KKQ94482.1"/>
    </source>
</evidence>